<gene>
    <name evidence="2" type="ORF">ACFOKA_07880</name>
</gene>
<comment type="caution">
    <text evidence="2">The sequence shown here is derived from an EMBL/GenBank/DDBJ whole genome shotgun (WGS) entry which is preliminary data.</text>
</comment>
<protein>
    <submittedName>
        <fullName evidence="2">VOC family protein</fullName>
    </submittedName>
</protein>
<dbReference type="Pfam" id="PF13468">
    <property type="entry name" value="Glyoxalase_3"/>
    <property type="match status" value="1"/>
</dbReference>
<feature type="domain" description="Glyoxalase-like" evidence="1">
    <location>
        <begin position="13"/>
        <end position="206"/>
    </location>
</feature>
<dbReference type="Gene3D" id="3.10.180.10">
    <property type="entry name" value="2,3-Dihydroxybiphenyl 1,2-Dioxygenase, domain 1"/>
    <property type="match status" value="1"/>
</dbReference>
<name>A0ABV7D491_9PROT</name>
<proteinExistence type="predicted"/>
<dbReference type="RefSeq" id="WP_194215284.1">
    <property type="nucleotide sequence ID" value="NZ_CP061205.1"/>
</dbReference>
<evidence type="ECO:0000313" key="2">
    <source>
        <dbReference type="EMBL" id="MFC3051819.1"/>
    </source>
</evidence>
<evidence type="ECO:0000259" key="1">
    <source>
        <dbReference type="Pfam" id="PF13468"/>
    </source>
</evidence>
<organism evidence="2 3">
    <name type="scientific">Kordiimonas pumila</name>
    <dbReference type="NCBI Taxonomy" id="2161677"/>
    <lineage>
        <taxon>Bacteria</taxon>
        <taxon>Pseudomonadati</taxon>
        <taxon>Pseudomonadota</taxon>
        <taxon>Alphaproteobacteria</taxon>
        <taxon>Kordiimonadales</taxon>
        <taxon>Kordiimonadaceae</taxon>
        <taxon>Kordiimonas</taxon>
    </lineage>
</organism>
<accession>A0ABV7D491</accession>
<sequence length="314" mass="35076">MIEDINIKPIREFDHLMCGVKDVEAVEDAFKMLGFTMGPVTPLEGVGVVNRRILLTPKHKNIANYIEFMQLGGASGDIPSYLKKWLGASVRGDEGIHSFIMRTDDARAAFTHFEKRHQADPSGGFSPVLLEQDFVQNGPDGMPYRVNFSNCIMPDLEPPLYISTSQIKTLDFYMDSVWRTHPNGACSWLSTIAVSKTPLETAKGMQAVWGGDIHLDDEGMVAVGPSEMRLKIFTPERFEHTYGVPVKTGADRQEVLPYAAGVHISVNNIDETLDFLLKRQIKPVLREHYVIIPPEYAHGILLCFEQEKTNAAGE</sequence>
<dbReference type="InterPro" id="IPR025870">
    <property type="entry name" value="Glyoxalase-like_dom"/>
</dbReference>
<evidence type="ECO:0000313" key="3">
    <source>
        <dbReference type="Proteomes" id="UP001595444"/>
    </source>
</evidence>
<reference evidence="3" key="1">
    <citation type="journal article" date="2019" name="Int. J. Syst. Evol. Microbiol.">
        <title>The Global Catalogue of Microorganisms (GCM) 10K type strain sequencing project: providing services to taxonomists for standard genome sequencing and annotation.</title>
        <authorList>
            <consortium name="The Broad Institute Genomics Platform"/>
            <consortium name="The Broad Institute Genome Sequencing Center for Infectious Disease"/>
            <person name="Wu L."/>
            <person name="Ma J."/>
        </authorList>
    </citation>
    <scope>NUCLEOTIDE SEQUENCE [LARGE SCALE GENOMIC DNA]</scope>
    <source>
        <strain evidence="3">KCTC 62164</strain>
    </source>
</reference>
<keyword evidence="3" id="KW-1185">Reference proteome</keyword>
<dbReference type="SUPFAM" id="SSF54593">
    <property type="entry name" value="Glyoxalase/Bleomycin resistance protein/Dihydroxybiphenyl dioxygenase"/>
    <property type="match status" value="1"/>
</dbReference>
<dbReference type="InterPro" id="IPR029068">
    <property type="entry name" value="Glyas_Bleomycin-R_OHBP_Dase"/>
</dbReference>
<dbReference type="EMBL" id="JBHRSL010000004">
    <property type="protein sequence ID" value="MFC3051819.1"/>
    <property type="molecule type" value="Genomic_DNA"/>
</dbReference>
<dbReference type="Proteomes" id="UP001595444">
    <property type="component" value="Unassembled WGS sequence"/>
</dbReference>